<dbReference type="EMBL" id="JAKWBL010000001">
    <property type="protein sequence ID" value="MCH5596454.1"/>
    <property type="molecule type" value="Genomic_DNA"/>
</dbReference>
<feature type="domain" description="Protein FecR C-terminal" evidence="1">
    <location>
        <begin position="2"/>
        <end position="60"/>
    </location>
</feature>
<protein>
    <submittedName>
        <fullName evidence="2">DUF4974 domain-containing protein</fullName>
    </submittedName>
</protein>
<keyword evidence="3" id="KW-1185">Reference proteome</keyword>
<dbReference type="Pfam" id="PF16344">
    <property type="entry name" value="FecR_C"/>
    <property type="match status" value="1"/>
</dbReference>
<evidence type="ECO:0000259" key="1">
    <source>
        <dbReference type="Pfam" id="PF16344"/>
    </source>
</evidence>
<accession>A0ABS9SDM4</accession>
<dbReference type="Proteomes" id="UP001202248">
    <property type="component" value="Unassembled WGS sequence"/>
</dbReference>
<name>A0ABS9SDM4_9BACT</name>
<evidence type="ECO:0000313" key="3">
    <source>
        <dbReference type="Proteomes" id="UP001202248"/>
    </source>
</evidence>
<dbReference type="InterPro" id="IPR032508">
    <property type="entry name" value="FecR_C"/>
</dbReference>
<organism evidence="2 3">
    <name type="scientific">Niabella ginsengisoli</name>
    <dbReference type="NCBI Taxonomy" id="522298"/>
    <lineage>
        <taxon>Bacteria</taxon>
        <taxon>Pseudomonadati</taxon>
        <taxon>Bacteroidota</taxon>
        <taxon>Chitinophagia</taxon>
        <taxon>Chitinophagales</taxon>
        <taxon>Chitinophagaceae</taxon>
        <taxon>Niabella</taxon>
    </lineage>
</organism>
<proteinExistence type="predicted"/>
<dbReference type="Gene3D" id="3.55.50.30">
    <property type="match status" value="1"/>
</dbReference>
<sequence length="63" mass="7359">MFRKVEEKFNVTVDHINAPGVEEKLFTGIFLENDNLKFICDLICKLHGLHYRIEKHTVIISSN</sequence>
<evidence type="ECO:0000313" key="2">
    <source>
        <dbReference type="EMBL" id="MCH5596454.1"/>
    </source>
</evidence>
<dbReference type="RefSeq" id="WP_240825264.1">
    <property type="nucleotide sequence ID" value="NZ_JAKWBL010000001.1"/>
</dbReference>
<comment type="caution">
    <text evidence="2">The sequence shown here is derived from an EMBL/GenBank/DDBJ whole genome shotgun (WGS) entry which is preliminary data.</text>
</comment>
<gene>
    <name evidence="2" type="ORF">MKP09_00200</name>
</gene>
<reference evidence="2 3" key="1">
    <citation type="submission" date="2022-02" db="EMBL/GenBank/DDBJ databases">
        <authorList>
            <person name="Min J."/>
        </authorList>
    </citation>
    <scope>NUCLEOTIDE SEQUENCE [LARGE SCALE GENOMIC DNA]</scope>
    <source>
        <strain evidence="2 3">GR10-1</strain>
    </source>
</reference>